<dbReference type="RefSeq" id="WP_149837750.1">
    <property type="nucleotide sequence ID" value="NZ_VUOC01000002.1"/>
</dbReference>
<dbReference type="InterPro" id="IPR018060">
    <property type="entry name" value="HTH_AraC"/>
</dbReference>
<dbReference type="Gene3D" id="1.10.10.60">
    <property type="entry name" value="Homeodomain-like"/>
    <property type="match status" value="1"/>
</dbReference>
<evidence type="ECO:0000256" key="3">
    <source>
        <dbReference type="ARBA" id="ARBA00023163"/>
    </source>
</evidence>
<feature type="domain" description="HTH araC/xylS-type" evidence="4">
    <location>
        <begin position="16"/>
        <end position="114"/>
    </location>
</feature>
<accession>A0A5B2VUX7</accession>
<dbReference type="SUPFAM" id="SSF46689">
    <property type="entry name" value="Homeodomain-like"/>
    <property type="match status" value="1"/>
</dbReference>
<dbReference type="Proteomes" id="UP000324611">
    <property type="component" value="Unassembled WGS sequence"/>
</dbReference>
<dbReference type="InterPro" id="IPR009057">
    <property type="entry name" value="Homeodomain-like_sf"/>
</dbReference>
<keyword evidence="6" id="KW-1185">Reference proteome</keyword>
<keyword evidence="1" id="KW-0805">Transcription regulation</keyword>
<dbReference type="GO" id="GO:0043565">
    <property type="term" value="F:sequence-specific DNA binding"/>
    <property type="evidence" value="ECO:0007669"/>
    <property type="project" value="InterPro"/>
</dbReference>
<dbReference type="PROSITE" id="PS01124">
    <property type="entry name" value="HTH_ARAC_FAMILY_2"/>
    <property type="match status" value="1"/>
</dbReference>
<evidence type="ECO:0000259" key="4">
    <source>
        <dbReference type="PROSITE" id="PS01124"/>
    </source>
</evidence>
<proteinExistence type="predicted"/>
<dbReference type="PROSITE" id="PS00041">
    <property type="entry name" value="HTH_ARAC_FAMILY_1"/>
    <property type="match status" value="1"/>
</dbReference>
<dbReference type="PANTHER" id="PTHR43280:SF2">
    <property type="entry name" value="HTH-TYPE TRANSCRIPTIONAL REGULATOR EXSA"/>
    <property type="match status" value="1"/>
</dbReference>
<dbReference type="AlphaFoldDB" id="A0A5B2VUX7"/>
<evidence type="ECO:0000313" key="5">
    <source>
        <dbReference type="EMBL" id="KAA2242875.1"/>
    </source>
</evidence>
<dbReference type="InterPro" id="IPR018062">
    <property type="entry name" value="HTH_AraC-typ_CS"/>
</dbReference>
<comment type="caution">
    <text evidence="5">The sequence shown here is derived from an EMBL/GenBank/DDBJ whole genome shotgun (WGS) entry which is preliminary data.</text>
</comment>
<gene>
    <name evidence="5" type="ORF">F0L74_10125</name>
</gene>
<dbReference type="PANTHER" id="PTHR43280">
    <property type="entry name" value="ARAC-FAMILY TRANSCRIPTIONAL REGULATOR"/>
    <property type="match status" value="1"/>
</dbReference>
<organism evidence="5 6">
    <name type="scientific">Chitinophaga agrisoli</name>
    <dbReference type="NCBI Taxonomy" id="2607653"/>
    <lineage>
        <taxon>Bacteria</taxon>
        <taxon>Pseudomonadati</taxon>
        <taxon>Bacteroidota</taxon>
        <taxon>Chitinophagia</taxon>
        <taxon>Chitinophagales</taxon>
        <taxon>Chitinophagaceae</taxon>
        <taxon>Chitinophaga</taxon>
    </lineage>
</organism>
<dbReference type="SMART" id="SM00342">
    <property type="entry name" value="HTH_ARAC"/>
    <property type="match status" value="1"/>
</dbReference>
<evidence type="ECO:0000256" key="2">
    <source>
        <dbReference type="ARBA" id="ARBA00023125"/>
    </source>
</evidence>
<dbReference type="Pfam" id="PF12833">
    <property type="entry name" value="HTH_18"/>
    <property type="match status" value="1"/>
</dbReference>
<reference evidence="5 6" key="2">
    <citation type="submission" date="2019-09" db="EMBL/GenBank/DDBJ databases">
        <authorList>
            <person name="Jin C."/>
        </authorList>
    </citation>
    <scope>NUCLEOTIDE SEQUENCE [LARGE SCALE GENOMIC DNA]</scope>
    <source>
        <strain evidence="5 6">BN140078</strain>
    </source>
</reference>
<evidence type="ECO:0000256" key="1">
    <source>
        <dbReference type="ARBA" id="ARBA00023015"/>
    </source>
</evidence>
<reference evidence="5 6" key="1">
    <citation type="submission" date="2019-09" db="EMBL/GenBank/DDBJ databases">
        <title>Chitinophaga ginsengihumi sp. nov., isolated from soil of ginseng rhizosphere.</title>
        <authorList>
            <person name="Lee J."/>
        </authorList>
    </citation>
    <scope>NUCLEOTIDE SEQUENCE [LARGE SCALE GENOMIC DNA]</scope>
    <source>
        <strain evidence="5 6">BN140078</strain>
    </source>
</reference>
<protein>
    <submittedName>
        <fullName evidence="5">Helix-turn-helix transcriptional regulator</fullName>
    </submittedName>
</protein>
<dbReference type="GO" id="GO:0003700">
    <property type="term" value="F:DNA-binding transcription factor activity"/>
    <property type="evidence" value="ECO:0007669"/>
    <property type="project" value="InterPro"/>
</dbReference>
<dbReference type="EMBL" id="VUOC01000002">
    <property type="protein sequence ID" value="KAA2242875.1"/>
    <property type="molecule type" value="Genomic_DNA"/>
</dbReference>
<sequence length="309" mass="35578">MKPKAPTREQLEQYALRGLGYADDHVMESFNMKNVSDWLGISYSYFYHIFAEIMGEPYWQYVKRHRLELAAGLLRHSGYNIGEISDLSGYATMAAFTKAFTNHFGRSPRYFRKIEELPNEKRTLELTAMITAVYAQQGSTISDFFSFDRAEHVILPDAVMYYTLISYGQDPIAQLVMKMSYHEQRFRKMLDTLDLPQGKIITGTLDAVPVTDYEKLSMYAGVSLPAKDLQAHLQFGAQFPHLIHKRLNGGNYLRLQVPMDFVTAGVPMYDFINRCCRQGIYKMSGNHFFISLTGPNLCEIYIPYMKQLL</sequence>
<evidence type="ECO:0000313" key="6">
    <source>
        <dbReference type="Proteomes" id="UP000324611"/>
    </source>
</evidence>
<name>A0A5B2VUX7_9BACT</name>
<keyword evidence="3" id="KW-0804">Transcription</keyword>
<keyword evidence="2" id="KW-0238">DNA-binding</keyword>